<dbReference type="Pfam" id="PF01973">
    <property type="entry name" value="MptE-like"/>
    <property type="match status" value="1"/>
</dbReference>
<evidence type="ECO:0000313" key="2">
    <source>
        <dbReference type="EMBL" id="RAK51200.1"/>
    </source>
</evidence>
<dbReference type="EMBL" id="QFYQ01000003">
    <property type="protein sequence ID" value="RAK51200.1"/>
    <property type="molecule type" value="Genomic_DNA"/>
</dbReference>
<feature type="domain" description="6-hydroxymethylpterin diphosphokinase MptE-like" evidence="1">
    <location>
        <begin position="257"/>
        <end position="433"/>
    </location>
</feature>
<evidence type="ECO:0000259" key="1">
    <source>
        <dbReference type="Pfam" id="PF01973"/>
    </source>
</evidence>
<reference evidence="3" key="1">
    <citation type="submission" date="2018-05" db="EMBL/GenBank/DDBJ databases">
        <authorList>
            <person name="Li X."/>
        </authorList>
    </citation>
    <scope>NUCLEOTIDE SEQUENCE [LARGE SCALE GENOMIC DNA]</scope>
    <source>
        <strain evidence="3">LX32</strain>
    </source>
</reference>
<dbReference type="Proteomes" id="UP000249254">
    <property type="component" value="Unassembled WGS sequence"/>
</dbReference>
<dbReference type="InterPro" id="IPR029044">
    <property type="entry name" value="Nucleotide-diphossugar_trans"/>
</dbReference>
<gene>
    <name evidence="2" type="ORF">DJ017_19775</name>
</gene>
<proteinExistence type="predicted"/>
<dbReference type="InterPro" id="IPR002826">
    <property type="entry name" value="MptE-like"/>
</dbReference>
<organism evidence="2 3">
    <name type="scientific">Phenylobacterium soli</name>
    <dbReference type="NCBI Taxonomy" id="2170551"/>
    <lineage>
        <taxon>Bacteria</taxon>
        <taxon>Pseudomonadati</taxon>
        <taxon>Pseudomonadota</taxon>
        <taxon>Alphaproteobacteria</taxon>
        <taxon>Caulobacterales</taxon>
        <taxon>Caulobacteraceae</taxon>
        <taxon>Phenylobacterium</taxon>
    </lineage>
</organism>
<dbReference type="SUPFAM" id="SSF53448">
    <property type="entry name" value="Nucleotide-diphospho-sugar transferases"/>
    <property type="match status" value="1"/>
</dbReference>
<dbReference type="Gene3D" id="3.90.550.10">
    <property type="entry name" value="Spore Coat Polysaccharide Biosynthesis Protein SpsA, Chain A"/>
    <property type="match status" value="1"/>
</dbReference>
<accession>A0A328A9B4</accession>
<dbReference type="OrthoDB" id="564871at2"/>
<comment type="caution">
    <text evidence="2">The sequence shown here is derived from an EMBL/GenBank/DDBJ whole genome shotgun (WGS) entry which is preliminary data.</text>
</comment>
<sequence>MGGLPHPAAAQAVADAAAPSRVNFVCVNVGPKYPMSYVEILRDMVLRNSSNMDHDCAFWCVTDRADELPEGVYAIPADPALPGWWQKVRLFSPSMPWAQGDRCVYFDLDVAITGRLEDLVERKGIMDDPHWPMRNSSVMVWDHGEHGQIWYNFTADEIAREAEPEIKALLPRGQINAGDQHWITKCAPDWPTFPRDWFVSYRAARDWPPNECKAVIFHGSPKPAEVTDGWVPNIWRVGGFTSFPEIKGVNTSEEQRLANVEVNSKRDLDWFTGFRNEGRSCVIVCGSPSMKDYLPEIRAHRRRGARIVSVNNAWRFLHQRGITPDVNVMLDARPQNAEFLNGAPKAMRWMIASQCDPSVFDLAAELGLETVLWHNGYDSGYDRLWEMLEPYRDSKPVILVPGGSTVGLRTMWLAAFSGFRTLHMYGIDSSFADDGAHHAYAQALNDHDEALEVAMGEKRYLCARWMIRQANEFQGTWRDLKVFAPMPDKIEPVTVHVKGRGLIPDIARKLREEERAA</sequence>
<protein>
    <recommendedName>
        <fullName evidence="1">6-hydroxymethylpterin diphosphokinase MptE-like domain-containing protein</fullName>
    </recommendedName>
</protein>
<name>A0A328A9B4_9CAUL</name>
<dbReference type="RefSeq" id="WP_111530635.1">
    <property type="nucleotide sequence ID" value="NZ_QFYQ01000003.1"/>
</dbReference>
<evidence type="ECO:0000313" key="3">
    <source>
        <dbReference type="Proteomes" id="UP000249254"/>
    </source>
</evidence>
<keyword evidence="3" id="KW-1185">Reference proteome</keyword>
<dbReference type="AlphaFoldDB" id="A0A328A9B4"/>